<evidence type="ECO:0000313" key="1">
    <source>
        <dbReference type="Proteomes" id="UP000035680"/>
    </source>
</evidence>
<organism evidence="1 2">
    <name type="scientific">Strongyloides venezuelensis</name>
    <name type="common">Threadworm</name>
    <dbReference type="NCBI Taxonomy" id="75913"/>
    <lineage>
        <taxon>Eukaryota</taxon>
        <taxon>Metazoa</taxon>
        <taxon>Ecdysozoa</taxon>
        <taxon>Nematoda</taxon>
        <taxon>Chromadorea</taxon>
        <taxon>Rhabditida</taxon>
        <taxon>Tylenchina</taxon>
        <taxon>Panagrolaimomorpha</taxon>
        <taxon>Strongyloidoidea</taxon>
        <taxon>Strongyloididae</taxon>
        <taxon>Strongyloides</taxon>
    </lineage>
</organism>
<dbReference type="PANTHER" id="PTHR46671">
    <property type="entry name" value="PROTEIN CBG11221"/>
    <property type="match status" value="1"/>
</dbReference>
<dbReference type="WBParaSite" id="SVE_0316700.1">
    <property type="protein sequence ID" value="SVE_0316700.1"/>
    <property type="gene ID" value="SVE_0316700"/>
</dbReference>
<dbReference type="Proteomes" id="UP000035680">
    <property type="component" value="Unassembled WGS sequence"/>
</dbReference>
<evidence type="ECO:0000313" key="2">
    <source>
        <dbReference type="WBParaSite" id="SVE_0316700.1"/>
    </source>
</evidence>
<reference evidence="2" key="2">
    <citation type="submission" date="2015-08" db="UniProtKB">
        <authorList>
            <consortium name="WormBaseParasite"/>
        </authorList>
    </citation>
    <scope>IDENTIFICATION</scope>
</reference>
<accession>A0A0K0F2Y7</accession>
<protein>
    <submittedName>
        <fullName evidence="2">Uncharacterized protein</fullName>
    </submittedName>
</protein>
<keyword evidence="1" id="KW-1185">Reference proteome</keyword>
<dbReference type="AlphaFoldDB" id="A0A0K0F2Y7"/>
<dbReference type="PANTHER" id="PTHR46671:SF7">
    <property type="entry name" value="CORE-2_I-BRANCHING ENZYME"/>
    <property type="match status" value="1"/>
</dbReference>
<reference evidence="1" key="1">
    <citation type="submission" date="2014-07" db="EMBL/GenBank/DDBJ databases">
        <authorList>
            <person name="Martin A.A"/>
            <person name="De Silva N."/>
        </authorList>
    </citation>
    <scope>NUCLEOTIDE SEQUENCE</scope>
</reference>
<proteinExistence type="predicted"/>
<sequence length="147" mass="17652">MKYLQNTFSTLCEDIKKRRHYTDKPLSQEEANFPIAYIISIYMTNRKLVEVLKIYNGSIDIEYADPRPHYNDMIDFNLNWPLRHLEIFKEGDPRKLNNKILLSQLEFQKGYVTISYPKKSVKYLTEKLNLTKFFKQLDDMNLYANEK</sequence>
<name>A0A0K0F2Y7_STRVS</name>